<proteinExistence type="predicted"/>
<dbReference type="Proteomes" id="UP000000662">
    <property type="component" value="Chromosome 1"/>
</dbReference>
<sequence>MPSLPLPCPDTERQDLDMKTLLKTLTAAAVAATVLVPAIAEAHPYRVCHFEHHHHKVCRWVR</sequence>
<keyword evidence="2" id="KW-1185">Reference proteome</keyword>
<evidence type="ECO:0000313" key="1">
    <source>
        <dbReference type="EMBL" id="ABI87085.1"/>
    </source>
</evidence>
<accession>Q0BFI8</accession>
<dbReference type="NCBIfam" id="NF040554">
    <property type="entry name" value="mini_HHHH"/>
    <property type="match status" value="1"/>
</dbReference>
<gene>
    <name evidence="1" type="ordered locus">Bamb_1527</name>
</gene>
<organism evidence="1 2">
    <name type="scientific">Burkholderia ambifaria (strain ATCC BAA-244 / DSM 16087 / CCUG 44356 / LMG 19182 / AMMD)</name>
    <name type="common">Burkholderia cepacia (strain AMMD)</name>
    <dbReference type="NCBI Taxonomy" id="339670"/>
    <lineage>
        <taxon>Bacteria</taxon>
        <taxon>Pseudomonadati</taxon>
        <taxon>Pseudomonadota</taxon>
        <taxon>Betaproteobacteria</taxon>
        <taxon>Burkholderiales</taxon>
        <taxon>Burkholderiaceae</taxon>
        <taxon>Burkholderia</taxon>
        <taxon>Burkholderia cepacia complex</taxon>
    </lineage>
</organism>
<name>Q0BFI8_BURCM</name>
<dbReference type="AlphaFoldDB" id="Q0BFI8"/>
<dbReference type="EMBL" id="CP000440">
    <property type="protein sequence ID" value="ABI87085.1"/>
    <property type="molecule type" value="Genomic_DNA"/>
</dbReference>
<reference evidence="1" key="1">
    <citation type="submission" date="2009-01" db="EMBL/GenBank/DDBJ databases">
        <title>Complete sequence of Chromosome 1 of Burkholderia cepacia AMMD.</title>
        <authorList>
            <consortium name="US DOE Joint Genome Institute"/>
            <person name="Copeland A."/>
            <person name="Lucas S."/>
            <person name="Lapidus A."/>
            <person name="Barry K."/>
            <person name="Detter J.C."/>
            <person name="Glavina del Rio T."/>
            <person name="Hammon N."/>
            <person name="Israni S."/>
            <person name="Pitluck S."/>
            <person name="Bruce D."/>
            <person name="Chain P."/>
            <person name="Malfatti S."/>
            <person name="Shin M."/>
            <person name="Vergez L."/>
            <person name="Schmutz J."/>
            <person name="Larimer F."/>
            <person name="Land M."/>
            <person name="Hauser L."/>
            <person name="Kyrpides N."/>
            <person name="Kim E."/>
            <person name="Parke J."/>
            <person name="Coenye T."/>
            <person name="Konstantinidis K."/>
            <person name="Ramette A."/>
            <person name="Tiedje J."/>
            <person name="Richardson P."/>
        </authorList>
    </citation>
    <scope>NUCLEOTIDE SEQUENCE [LARGE SCALE GENOMIC DNA]</scope>
    <source>
        <strain evidence="1">AMMD</strain>
    </source>
</reference>
<dbReference type="KEGG" id="bam:Bamb_1527"/>
<evidence type="ECO:0000313" key="2">
    <source>
        <dbReference type="Proteomes" id="UP000000662"/>
    </source>
</evidence>
<protein>
    <submittedName>
        <fullName evidence="1">Uncharacterized protein</fullName>
    </submittedName>
</protein>